<dbReference type="OrthoDB" id="3662167at2759"/>
<evidence type="ECO:0000259" key="1">
    <source>
        <dbReference type="Pfam" id="PF06985"/>
    </source>
</evidence>
<dbReference type="InterPro" id="IPR010730">
    <property type="entry name" value="HET"/>
</dbReference>
<protein>
    <recommendedName>
        <fullName evidence="1">Heterokaryon incompatibility domain-containing protein</fullName>
    </recommendedName>
</protein>
<dbReference type="AlphaFoldDB" id="A0A9P4T423"/>
<dbReference type="PANTHER" id="PTHR33112">
    <property type="entry name" value="DOMAIN PROTEIN, PUTATIVE-RELATED"/>
    <property type="match status" value="1"/>
</dbReference>
<gene>
    <name evidence="2" type="ORF">E8E13_000635</name>
</gene>
<dbReference type="PANTHER" id="PTHR33112:SF1">
    <property type="entry name" value="HETEROKARYON INCOMPATIBILITY DOMAIN-CONTAINING PROTEIN"/>
    <property type="match status" value="1"/>
</dbReference>
<keyword evidence="3" id="KW-1185">Reference proteome</keyword>
<reference evidence="2" key="1">
    <citation type="submission" date="2019-04" db="EMBL/GenBank/DDBJ databases">
        <title>Sequencing of skin fungus with MAO and IRED activity.</title>
        <authorList>
            <person name="Marsaioli A.J."/>
            <person name="Bonatto J.M.C."/>
            <person name="Reis Junior O."/>
        </authorList>
    </citation>
    <scope>NUCLEOTIDE SEQUENCE</scope>
    <source>
        <strain evidence="2">30M1</strain>
    </source>
</reference>
<evidence type="ECO:0000313" key="2">
    <source>
        <dbReference type="EMBL" id="KAF2994350.1"/>
    </source>
</evidence>
<dbReference type="Proteomes" id="UP000801428">
    <property type="component" value="Unassembled WGS sequence"/>
</dbReference>
<proteinExistence type="predicted"/>
<comment type="caution">
    <text evidence="2">The sequence shown here is derived from an EMBL/GenBank/DDBJ whole genome shotgun (WGS) entry which is preliminary data.</text>
</comment>
<feature type="domain" description="Heterokaryon incompatibility" evidence="1">
    <location>
        <begin position="3"/>
        <end position="112"/>
    </location>
</feature>
<evidence type="ECO:0000313" key="3">
    <source>
        <dbReference type="Proteomes" id="UP000801428"/>
    </source>
</evidence>
<organism evidence="2 3">
    <name type="scientific">Curvularia kusanoi</name>
    <name type="common">Cochliobolus kusanoi</name>
    <dbReference type="NCBI Taxonomy" id="90978"/>
    <lineage>
        <taxon>Eukaryota</taxon>
        <taxon>Fungi</taxon>
        <taxon>Dikarya</taxon>
        <taxon>Ascomycota</taxon>
        <taxon>Pezizomycotina</taxon>
        <taxon>Dothideomycetes</taxon>
        <taxon>Pleosporomycetidae</taxon>
        <taxon>Pleosporales</taxon>
        <taxon>Pleosporineae</taxon>
        <taxon>Pleosporaceae</taxon>
        <taxon>Curvularia</taxon>
    </lineage>
</organism>
<accession>A0A9P4T423</accession>
<dbReference type="EMBL" id="SWKU01000041">
    <property type="protein sequence ID" value="KAF2994350.1"/>
    <property type="molecule type" value="Genomic_DNA"/>
</dbReference>
<name>A0A9P4T423_CURKU</name>
<dbReference type="Pfam" id="PF06985">
    <property type="entry name" value="HET"/>
    <property type="match status" value="1"/>
</dbReference>
<sequence length="438" mass="49872">MPERVPRVVHDAVVVTRELGFRYLWIDRYCINQQDADTKHQQIRQMWSIYASAYITLIAAAGNGPNHGLPGVSLPRRQDREKRGAVTIADNSSIADEIRNSMWASRAWTFQENLASRRKIFFTDMGASYACEEYFKTDLGQKILQEAERLDEVLFDALRYSLGAAKSFIQGENNILLALRNIEAYCKRSLTYDSDSLNAIIGMLGSLSQSKVDPVDHVWGTLLFPVKTLSSVESYQLCLDWFHGSRTRRRNGYPTWSPLAWEGSSLYTLYHERPKPISCKASSDGPIRFDSAHKIYLLHEDGEINLDAYARSRRDAFGRIKAGVTATAAPTLLKFESARVLPLLSRIVDRTHFTTYHVAVQQPDTEDLLLDCHWDSEPHGPEAELIGIYLFEDRSGRINTMVLKPVRNYYERIGMAYLPAEDRSCAIWSEYTENIIVG</sequence>